<evidence type="ECO:0000256" key="5">
    <source>
        <dbReference type="ARBA" id="ARBA00022741"/>
    </source>
</evidence>
<evidence type="ECO:0000313" key="13">
    <source>
        <dbReference type="EMBL" id="QKW51872.1"/>
    </source>
</evidence>
<feature type="domain" description="Histidine kinase/HSP90-like ATPase" evidence="11">
    <location>
        <begin position="291"/>
        <end position="379"/>
    </location>
</feature>
<feature type="domain" description="Signal transduction histidine kinase subgroup 3 dimerisation and phosphoacceptor" evidence="12">
    <location>
        <begin position="181"/>
        <end position="245"/>
    </location>
</feature>
<evidence type="ECO:0000256" key="8">
    <source>
        <dbReference type="ARBA" id="ARBA00023012"/>
    </source>
</evidence>
<dbReference type="Gene3D" id="3.30.565.10">
    <property type="entry name" value="Histidine kinase-like ATPase, C-terminal domain"/>
    <property type="match status" value="1"/>
</dbReference>
<sequence>MPRLSTRRAAAWAEDRFLALVRSPRRDLLLAAAVAVIVVPATLLRPELGLVRELWLTLLTALAGTAAIAVRRRHPTAFAGAAGAVFLASGQHLPLYVATYTAVRLRRPWLALATVAVPIAAWTTSRAFDGAALFEERPVLNELGELLFPALLGLAVGAQQTAERSRRAQWESELRARELDERNRISALVHDGVGHRISLMSIQAASIEVQPGTDERTRNKCWAISDAAGEAMEELRVALEMLRRPASVARPSEPLLHELEPLLRTYRAHGMPLEAEVSAAAHDAPEQAQRLCSRVLREGLNNAARHARGAATRLRVTRAGDTLRASVVNDPPPGPRQSLPGTGQGINALAETLVRVGGTLRAEPTPDGGFRLTAELPLTDPDPDPD</sequence>
<dbReference type="RefSeq" id="WP_176163579.1">
    <property type="nucleotide sequence ID" value="NZ_CP054929.1"/>
</dbReference>
<dbReference type="EC" id="2.7.13.3" evidence="2"/>
<evidence type="ECO:0000256" key="2">
    <source>
        <dbReference type="ARBA" id="ARBA00012438"/>
    </source>
</evidence>
<dbReference type="Gene3D" id="1.20.5.1930">
    <property type="match status" value="1"/>
</dbReference>
<evidence type="ECO:0000313" key="14">
    <source>
        <dbReference type="Proteomes" id="UP000509303"/>
    </source>
</evidence>
<evidence type="ECO:0000256" key="1">
    <source>
        <dbReference type="ARBA" id="ARBA00000085"/>
    </source>
</evidence>
<feature type="transmembrane region" description="Helical" evidence="10">
    <location>
        <begin position="77"/>
        <end position="97"/>
    </location>
</feature>
<evidence type="ECO:0000256" key="4">
    <source>
        <dbReference type="ARBA" id="ARBA00022679"/>
    </source>
</evidence>
<dbReference type="Pfam" id="PF07730">
    <property type="entry name" value="HisKA_3"/>
    <property type="match status" value="1"/>
</dbReference>
<dbReference type="CDD" id="cd16917">
    <property type="entry name" value="HATPase_UhpB-NarQ-NarX-like"/>
    <property type="match status" value="1"/>
</dbReference>
<dbReference type="GO" id="GO:0016020">
    <property type="term" value="C:membrane"/>
    <property type="evidence" value="ECO:0007669"/>
    <property type="project" value="InterPro"/>
</dbReference>
<keyword evidence="10" id="KW-0472">Membrane</keyword>
<name>A0A7H8NBU0_9ACTN</name>
<proteinExistence type="predicted"/>
<gene>
    <name evidence="13" type="ORF">HUT08_22670</name>
</gene>
<dbReference type="Pfam" id="PF02518">
    <property type="entry name" value="HATPase_c"/>
    <property type="match status" value="1"/>
</dbReference>
<feature type="transmembrane region" description="Helical" evidence="10">
    <location>
        <begin position="50"/>
        <end position="70"/>
    </location>
</feature>
<reference evidence="13 14" key="1">
    <citation type="submission" date="2020-06" db="EMBL/GenBank/DDBJ databases">
        <title>Genome mining for natural products.</title>
        <authorList>
            <person name="Zhang B."/>
            <person name="Shi J."/>
            <person name="Ge H."/>
        </authorList>
    </citation>
    <scope>NUCLEOTIDE SEQUENCE [LARGE SCALE GENOMIC DNA]</scope>
    <source>
        <strain evidence="13 14">NA00687</strain>
    </source>
</reference>
<accession>A0A7H8NBU0</accession>
<feature type="region of interest" description="Disordered" evidence="9">
    <location>
        <begin position="360"/>
        <end position="386"/>
    </location>
</feature>
<dbReference type="InterPro" id="IPR036890">
    <property type="entry name" value="HATPase_C_sf"/>
</dbReference>
<evidence type="ECO:0000259" key="11">
    <source>
        <dbReference type="Pfam" id="PF02518"/>
    </source>
</evidence>
<comment type="catalytic activity">
    <reaction evidence="1">
        <text>ATP + protein L-histidine = ADP + protein N-phospho-L-histidine.</text>
        <dbReference type="EC" id="2.7.13.3"/>
    </reaction>
</comment>
<keyword evidence="6" id="KW-0418">Kinase</keyword>
<feature type="transmembrane region" description="Helical" evidence="10">
    <location>
        <begin position="28"/>
        <end position="44"/>
    </location>
</feature>
<evidence type="ECO:0000256" key="3">
    <source>
        <dbReference type="ARBA" id="ARBA00022553"/>
    </source>
</evidence>
<evidence type="ECO:0000256" key="6">
    <source>
        <dbReference type="ARBA" id="ARBA00022777"/>
    </source>
</evidence>
<protein>
    <recommendedName>
        <fullName evidence="2">histidine kinase</fullName>
        <ecNumber evidence="2">2.7.13.3</ecNumber>
    </recommendedName>
</protein>
<dbReference type="GO" id="GO:0005524">
    <property type="term" value="F:ATP binding"/>
    <property type="evidence" value="ECO:0007669"/>
    <property type="project" value="UniProtKB-KW"/>
</dbReference>
<dbReference type="AlphaFoldDB" id="A0A7H8NBU0"/>
<dbReference type="InterPro" id="IPR003594">
    <property type="entry name" value="HATPase_dom"/>
</dbReference>
<keyword evidence="10" id="KW-1133">Transmembrane helix</keyword>
<keyword evidence="10" id="KW-0812">Transmembrane</keyword>
<keyword evidence="3" id="KW-0597">Phosphoprotein</keyword>
<dbReference type="PANTHER" id="PTHR24421">
    <property type="entry name" value="NITRATE/NITRITE SENSOR PROTEIN NARX-RELATED"/>
    <property type="match status" value="1"/>
</dbReference>
<dbReference type="InterPro" id="IPR011712">
    <property type="entry name" value="Sig_transdc_His_kin_sub3_dim/P"/>
</dbReference>
<dbReference type="InterPro" id="IPR050482">
    <property type="entry name" value="Sensor_HK_TwoCompSys"/>
</dbReference>
<keyword evidence="8" id="KW-0902">Two-component regulatory system</keyword>
<evidence type="ECO:0000259" key="12">
    <source>
        <dbReference type="Pfam" id="PF07730"/>
    </source>
</evidence>
<dbReference type="SUPFAM" id="SSF55874">
    <property type="entry name" value="ATPase domain of HSP90 chaperone/DNA topoisomerase II/histidine kinase"/>
    <property type="match status" value="1"/>
</dbReference>
<organism evidence="13 14">
    <name type="scientific">Streptomyces buecherae</name>
    <dbReference type="NCBI Taxonomy" id="2763006"/>
    <lineage>
        <taxon>Bacteria</taxon>
        <taxon>Bacillati</taxon>
        <taxon>Actinomycetota</taxon>
        <taxon>Actinomycetes</taxon>
        <taxon>Kitasatosporales</taxon>
        <taxon>Streptomycetaceae</taxon>
        <taxon>Streptomyces</taxon>
    </lineage>
</organism>
<keyword evidence="4" id="KW-0808">Transferase</keyword>
<evidence type="ECO:0000256" key="9">
    <source>
        <dbReference type="SAM" id="MobiDB-lite"/>
    </source>
</evidence>
<evidence type="ECO:0000256" key="10">
    <source>
        <dbReference type="SAM" id="Phobius"/>
    </source>
</evidence>
<dbReference type="Proteomes" id="UP000509303">
    <property type="component" value="Chromosome"/>
</dbReference>
<keyword evidence="14" id="KW-1185">Reference proteome</keyword>
<keyword evidence="7" id="KW-0067">ATP-binding</keyword>
<dbReference type="GO" id="GO:0046983">
    <property type="term" value="F:protein dimerization activity"/>
    <property type="evidence" value="ECO:0007669"/>
    <property type="project" value="InterPro"/>
</dbReference>
<dbReference type="GO" id="GO:0000155">
    <property type="term" value="F:phosphorelay sensor kinase activity"/>
    <property type="evidence" value="ECO:0007669"/>
    <property type="project" value="InterPro"/>
</dbReference>
<dbReference type="EMBL" id="CP054929">
    <property type="protein sequence ID" value="QKW51872.1"/>
    <property type="molecule type" value="Genomic_DNA"/>
</dbReference>
<evidence type="ECO:0000256" key="7">
    <source>
        <dbReference type="ARBA" id="ARBA00022840"/>
    </source>
</evidence>
<dbReference type="PANTHER" id="PTHR24421:SF10">
    <property type="entry name" value="NITRATE_NITRITE SENSOR PROTEIN NARQ"/>
    <property type="match status" value="1"/>
</dbReference>
<keyword evidence="5" id="KW-0547">Nucleotide-binding</keyword>
<feature type="region of interest" description="Disordered" evidence="9">
    <location>
        <begin position="324"/>
        <end position="343"/>
    </location>
</feature>